<sequence length="275" mass="29094">MANKAFRFGVVAAADGSGAKWQATARRAEELGYSTLLSPDNLNLPSPTAALAIAAAVTTTLRVGSFVLASPLRTPRAAAWEAHSLTQLTDGRFELGLGTGLPTMRQAADELGLPYGSGQDRLDQVSETIDHVRRLDGSAHTPVMIAAGGPKARRLAAAKADIVTLAGGVLTTRTEMAGYVDEIRAAAGTRADDIELSLNIFVVGEQAPPWMSRFLGGLDAKTLIERDSLTVLTGDVDAMAAELERRREELGVSYFTVNSAFVEEFAPLVARLTGK</sequence>
<keyword evidence="3" id="KW-0560">Oxidoreductase</keyword>
<gene>
    <name evidence="6" type="ORF">QRX50_39815</name>
</gene>
<evidence type="ECO:0000256" key="3">
    <source>
        <dbReference type="ARBA" id="ARBA00023002"/>
    </source>
</evidence>
<keyword evidence="7" id="KW-1185">Reference proteome</keyword>
<dbReference type="Pfam" id="PF00296">
    <property type="entry name" value="Bac_luciferase"/>
    <property type="match status" value="1"/>
</dbReference>
<protein>
    <submittedName>
        <fullName evidence="6">LLM class flavin-dependent oxidoreductase</fullName>
    </submittedName>
</protein>
<dbReference type="GO" id="GO:0016705">
    <property type="term" value="F:oxidoreductase activity, acting on paired donors, with incorporation or reduction of molecular oxygen"/>
    <property type="evidence" value="ECO:0007669"/>
    <property type="project" value="InterPro"/>
</dbReference>
<evidence type="ECO:0000256" key="2">
    <source>
        <dbReference type="ARBA" id="ARBA00022643"/>
    </source>
</evidence>
<keyword evidence="2" id="KW-0288">FMN</keyword>
<evidence type="ECO:0000259" key="5">
    <source>
        <dbReference type="Pfam" id="PF00296"/>
    </source>
</evidence>
<dbReference type="AlphaFoldDB" id="A0A9Y2IBS4"/>
<evidence type="ECO:0000313" key="7">
    <source>
        <dbReference type="Proteomes" id="UP001236014"/>
    </source>
</evidence>
<name>A0A9Y2IBS4_9PSEU</name>
<dbReference type="PANTHER" id="PTHR30011">
    <property type="entry name" value="ALKANESULFONATE MONOOXYGENASE-RELATED"/>
    <property type="match status" value="1"/>
</dbReference>
<reference evidence="6 7" key="1">
    <citation type="submission" date="2023-06" db="EMBL/GenBank/DDBJ databases">
        <authorList>
            <person name="Oyuntsetseg B."/>
            <person name="Kim S.B."/>
        </authorList>
    </citation>
    <scope>NUCLEOTIDE SEQUENCE [LARGE SCALE GENOMIC DNA]</scope>
    <source>
        <strain evidence="6 7">2-15</strain>
    </source>
</reference>
<dbReference type="Proteomes" id="UP001236014">
    <property type="component" value="Chromosome"/>
</dbReference>
<keyword evidence="1" id="KW-0285">Flavoprotein</keyword>
<dbReference type="InterPro" id="IPR051260">
    <property type="entry name" value="Diverse_substr_monoxygenases"/>
</dbReference>
<accession>A0A9Y2IBS4</accession>
<evidence type="ECO:0000313" key="6">
    <source>
        <dbReference type="EMBL" id="WIX77495.1"/>
    </source>
</evidence>
<dbReference type="KEGG" id="acab:QRX50_39815"/>
<evidence type="ECO:0000256" key="1">
    <source>
        <dbReference type="ARBA" id="ARBA00022630"/>
    </source>
</evidence>
<dbReference type="SUPFAM" id="SSF51679">
    <property type="entry name" value="Bacterial luciferase-like"/>
    <property type="match status" value="1"/>
</dbReference>
<evidence type="ECO:0000256" key="4">
    <source>
        <dbReference type="ARBA" id="ARBA00023033"/>
    </source>
</evidence>
<dbReference type="PANTHER" id="PTHR30011:SF16">
    <property type="entry name" value="C2H2 FINGER DOMAIN TRANSCRIPTION FACTOR (EUROFUNG)-RELATED"/>
    <property type="match status" value="1"/>
</dbReference>
<dbReference type="GO" id="GO:0004497">
    <property type="term" value="F:monooxygenase activity"/>
    <property type="evidence" value="ECO:0007669"/>
    <property type="project" value="UniProtKB-KW"/>
</dbReference>
<proteinExistence type="predicted"/>
<dbReference type="InterPro" id="IPR011251">
    <property type="entry name" value="Luciferase-like_dom"/>
</dbReference>
<dbReference type="RefSeq" id="WP_285968236.1">
    <property type="nucleotide sequence ID" value="NZ_CP127294.1"/>
</dbReference>
<keyword evidence="4" id="KW-0503">Monooxygenase</keyword>
<dbReference type="EMBL" id="CP127294">
    <property type="protein sequence ID" value="WIX77495.1"/>
    <property type="molecule type" value="Genomic_DNA"/>
</dbReference>
<dbReference type="InterPro" id="IPR036661">
    <property type="entry name" value="Luciferase-like_sf"/>
</dbReference>
<dbReference type="Gene3D" id="3.20.20.30">
    <property type="entry name" value="Luciferase-like domain"/>
    <property type="match status" value="2"/>
</dbReference>
<feature type="domain" description="Luciferase-like" evidence="5">
    <location>
        <begin position="21"/>
        <end position="203"/>
    </location>
</feature>
<organism evidence="6 7">
    <name type="scientific">Amycolatopsis carbonis</name>
    <dbReference type="NCBI Taxonomy" id="715471"/>
    <lineage>
        <taxon>Bacteria</taxon>
        <taxon>Bacillati</taxon>
        <taxon>Actinomycetota</taxon>
        <taxon>Actinomycetes</taxon>
        <taxon>Pseudonocardiales</taxon>
        <taxon>Pseudonocardiaceae</taxon>
        <taxon>Amycolatopsis</taxon>
    </lineage>
</organism>